<evidence type="ECO:0000313" key="1">
    <source>
        <dbReference type="EMBL" id="TFK37233.1"/>
    </source>
</evidence>
<accession>A0A5C3LXV3</accession>
<organism evidence="1 2">
    <name type="scientific">Crucibulum laeve</name>
    <dbReference type="NCBI Taxonomy" id="68775"/>
    <lineage>
        <taxon>Eukaryota</taxon>
        <taxon>Fungi</taxon>
        <taxon>Dikarya</taxon>
        <taxon>Basidiomycota</taxon>
        <taxon>Agaricomycotina</taxon>
        <taxon>Agaricomycetes</taxon>
        <taxon>Agaricomycetidae</taxon>
        <taxon>Agaricales</taxon>
        <taxon>Agaricineae</taxon>
        <taxon>Nidulariaceae</taxon>
        <taxon>Crucibulum</taxon>
    </lineage>
</organism>
<dbReference type="OrthoDB" id="10640146at2759"/>
<dbReference type="EMBL" id="ML213609">
    <property type="protein sequence ID" value="TFK37233.1"/>
    <property type="molecule type" value="Genomic_DNA"/>
</dbReference>
<keyword evidence="2" id="KW-1185">Reference proteome</keyword>
<sequence length="272" mass="32026">HLAFLFFCFLGIQVFLGIYYIYSYTTSRCLGRHQEGCPIFDQEMRCHARDNCYSITFAHEDSVKQPSHRYPRFDAVPYLREGQLNALTGLREVGVNYINSMPRFLDRDWWIYFVPEQVHTVWLLHITDETRTKIDENFRMVRMHTLWPTYHYTREITGVRTLHVCGMESPECFAAAAVFPNLATLWLDGKKIFTARTIDPDAFRKFRALHESGPEREEGIGAFATHLMRVICITIEEPHSDQFEEILKVFAKQAPEEFAKETMRILREKPKF</sequence>
<gene>
    <name evidence="1" type="ORF">BDQ12DRAFT_753294</name>
</gene>
<proteinExistence type="predicted"/>
<reference evidence="1 2" key="1">
    <citation type="journal article" date="2019" name="Nat. Ecol. Evol.">
        <title>Megaphylogeny resolves global patterns of mushroom evolution.</title>
        <authorList>
            <person name="Varga T."/>
            <person name="Krizsan K."/>
            <person name="Foldi C."/>
            <person name="Dima B."/>
            <person name="Sanchez-Garcia M."/>
            <person name="Sanchez-Ramirez S."/>
            <person name="Szollosi G.J."/>
            <person name="Szarkandi J.G."/>
            <person name="Papp V."/>
            <person name="Albert L."/>
            <person name="Andreopoulos W."/>
            <person name="Angelini C."/>
            <person name="Antonin V."/>
            <person name="Barry K.W."/>
            <person name="Bougher N.L."/>
            <person name="Buchanan P."/>
            <person name="Buyck B."/>
            <person name="Bense V."/>
            <person name="Catcheside P."/>
            <person name="Chovatia M."/>
            <person name="Cooper J."/>
            <person name="Damon W."/>
            <person name="Desjardin D."/>
            <person name="Finy P."/>
            <person name="Geml J."/>
            <person name="Haridas S."/>
            <person name="Hughes K."/>
            <person name="Justo A."/>
            <person name="Karasinski D."/>
            <person name="Kautmanova I."/>
            <person name="Kiss B."/>
            <person name="Kocsube S."/>
            <person name="Kotiranta H."/>
            <person name="LaButti K.M."/>
            <person name="Lechner B.E."/>
            <person name="Liimatainen K."/>
            <person name="Lipzen A."/>
            <person name="Lukacs Z."/>
            <person name="Mihaltcheva S."/>
            <person name="Morgado L.N."/>
            <person name="Niskanen T."/>
            <person name="Noordeloos M.E."/>
            <person name="Ohm R.A."/>
            <person name="Ortiz-Santana B."/>
            <person name="Ovrebo C."/>
            <person name="Racz N."/>
            <person name="Riley R."/>
            <person name="Savchenko A."/>
            <person name="Shiryaev A."/>
            <person name="Soop K."/>
            <person name="Spirin V."/>
            <person name="Szebenyi C."/>
            <person name="Tomsovsky M."/>
            <person name="Tulloss R.E."/>
            <person name="Uehling J."/>
            <person name="Grigoriev I.V."/>
            <person name="Vagvolgyi C."/>
            <person name="Papp T."/>
            <person name="Martin F.M."/>
            <person name="Miettinen O."/>
            <person name="Hibbett D.S."/>
            <person name="Nagy L.G."/>
        </authorList>
    </citation>
    <scope>NUCLEOTIDE SEQUENCE [LARGE SCALE GENOMIC DNA]</scope>
    <source>
        <strain evidence="1 2">CBS 166.37</strain>
    </source>
</reference>
<protein>
    <submittedName>
        <fullName evidence="1">Uncharacterized protein</fullName>
    </submittedName>
</protein>
<name>A0A5C3LXV3_9AGAR</name>
<feature type="non-terminal residue" evidence="1">
    <location>
        <position position="1"/>
    </location>
</feature>
<dbReference type="AlphaFoldDB" id="A0A5C3LXV3"/>
<evidence type="ECO:0000313" key="2">
    <source>
        <dbReference type="Proteomes" id="UP000308652"/>
    </source>
</evidence>
<dbReference type="Proteomes" id="UP000308652">
    <property type="component" value="Unassembled WGS sequence"/>
</dbReference>